<evidence type="ECO:0000256" key="3">
    <source>
        <dbReference type="PROSITE-ProRule" id="PRU00221"/>
    </source>
</evidence>
<feature type="compositionally biased region" description="Basic and acidic residues" evidence="4">
    <location>
        <begin position="910"/>
        <end position="922"/>
    </location>
</feature>
<evidence type="ECO:0000313" key="5">
    <source>
        <dbReference type="EMBL" id="TKA36029.1"/>
    </source>
</evidence>
<comment type="caution">
    <text evidence="5">The sequence shown here is derived from an EMBL/GenBank/DDBJ whole genome shotgun (WGS) entry which is preliminary data.</text>
</comment>
<feature type="compositionally biased region" description="Basic and acidic residues" evidence="4">
    <location>
        <begin position="873"/>
        <end position="888"/>
    </location>
</feature>
<feature type="region of interest" description="Disordered" evidence="4">
    <location>
        <begin position="329"/>
        <end position="351"/>
    </location>
</feature>
<feature type="region of interest" description="Disordered" evidence="4">
    <location>
        <begin position="835"/>
        <end position="888"/>
    </location>
</feature>
<evidence type="ECO:0000256" key="4">
    <source>
        <dbReference type="SAM" id="MobiDB-lite"/>
    </source>
</evidence>
<evidence type="ECO:0000313" key="6">
    <source>
        <dbReference type="Proteomes" id="UP000310066"/>
    </source>
</evidence>
<organism evidence="5 6">
    <name type="scientific">Friedmanniomyces endolithicus</name>
    <dbReference type="NCBI Taxonomy" id="329885"/>
    <lineage>
        <taxon>Eukaryota</taxon>
        <taxon>Fungi</taxon>
        <taxon>Dikarya</taxon>
        <taxon>Ascomycota</taxon>
        <taxon>Pezizomycotina</taxon>
        <taxon>Dothideomycetes</taxon>
        <taxon>Dothideomycetidae</taxon>
        <taxon>Mycosphaerellales</taxon>
        <taxon>Teratosphaeriaceae</taxon>
        <taxon>Friedmanniomyces</taxon>
    </lineage>
</organism>
<dbReference type="EMBL" id="NAJP01000064">
    <property type="protein sequence ID" value="TKA36029.1"/>
    <property type="molecule type" value="Genomic_DNA"/>
</dbReference>
<feature type="compositionally biased region" description="Basic and acidic residues" evidence="4">
    <location>
        <begin position="459"/>
        <end position="468"/>
    </location>
</feature>
<dbReference type="Pfam" id="PF00400">
    <property type="entry name" value="WD40"/>
    <property type="match status" value="3"/>
</dbReference>
<feature type="compositionally biased region" description="Polar residues" evidence="4">
    <location>
        <begin position="130"/>
        <end position="164"/>
    </location>
</feature>
<keyword evidence="2" id="KW-0677">Repeat</keyword>
<name>A0A4V5N6I5_9PEZI</name>
<feature type="compositionally biased region" description="Low complexity" evidence="4">
    <location>
        <begin position="471"/>
        <end position="484"/>
    </location>
</feature>
<feature type="region of interest" description="Disordered" evidence="4">
    <location>
        <begin position="459"/>
        <end position="484"/>
    </location>
</feature>
<dbReference type="SMART" id="SM00320">
    <property type="entry name" value="WD40"/>
    <property type="match status" value="5"/>
</dbReference>
<feature type="compositionally biased region" description="Low complexity" evidence="4">
    <location>
        <begin position="92"/>
        <end position="102"/>
    </location>
</feature>
<feature type="region of interest" description="Disordered" evidence="4">
    <location>
        <begin position="904"/>
        <end position="933"/>
    </location>
</feature>
<feature type="repeat" description="WD" evidence="3">
    <location>
        <begin position="369"/>
        <end position="411"/>
    </location>
</feature>
<dbReference type="STRING" id="329885.A0A4V5N6I5"/>
<feature type="region of interest" description="Disordered" evidence="4">
    <location>
        <begin position="72"/>
        <end position="184"/>
    </location>
</feature>
<dbReference type="PROSITE" id="PS00678">
    <property type="entry name" value="WD_REPEATS_1"/>
    <property type="match status" value="2"/>
</dbReference>
<dbReference type="SUPFAM" id="SSF53474">
    <property type="entry name" value="alpha/beta-Hydrolases"/>
    <property type="match status" value="1"/>
</dbReference>
<feature type="repeat" description="WD" evidence="3">
    <location>
        <begin position="528"/>
        <end position="570"/>
    </location>
</feature>
<sequence>MAGPGRLGMDPSAPMSAPPDGQPFASPRRGHSLRQSDDFRIPSSIQYIPPQQPAYHEPAYVNAPPVFNLHQATPQGNVVPSNAGGIPGALQPGGSSRPGPSSAFTAPMAVPTLQAQQPQYTQSQPPSRSNTIGHSHSRSSPAGMNDAQQRYVPFNQTPTQTPVASNPKAYNLSHTQTPVGGPSHSPLNLTDIRSRAVSDANEGFSGGTGTLLSYSEAPTNSNYLAPFPTYAYDWCKWPVSNNSGSAGKMAIGSYLEDPHNFIQILDTHAVPQQETGGQMGNGWGLEYTKIAEATCAYPVTRILWEPPSSGQKSSTDLLATSGDHLRLWSLPPSTSPQHAGGNINRSSLRDAQQAPQKLQPLALLSNSKTPSHTAPLTSLDWNTLSPKLIITSSIDTTCTIWDIPTLTAKTQLIAHDKEVFDVRFCAGSVDVFVSCGADGSVRMFDLRSLEHSTIIYEPAEKGGEKVDETGASSPTKSTSLSQTLTPSPPLLRLAASPHDAHLLATFASDSNIIRILDVRQPGTALLELRGHQGSLNTIEWSPNRRGMLASGGDDSMVMVWDLLNQSPNQSGAAQVAMNGNGGGSIATAAAGSAPGVPGVESGIQGKGPLASWKCEYEAANPTPDRVMTPEPVYAFTIPSVEDDTTLECRIYHPADLNKTLLPHGTDSLKAAIFAHPYAPLGGSYDDPVVLPVAAMLIEMGYVVGTFNFRGAGGSHGKTSWTGKGEVEDYCSVVGFTMYYLRTLHHRSRQDDDMLSPIMCADERVYSTKASNRERPLSIILGGYSYGSLVLARLPPIQTIQLRFENAATGTAAAEIIQRARTLAEQTMKAVEEARQHDLKASREGGVVPGDSPSSPVKHGRIFPVIIGGEETDSSDRRRSHDSRRSMDLVRKSVDFPRRLKAHIRHGSTLQEDHVESAEEKSQHPPAGIDGGGGSSGPWLIKAHYLLVSPVLLPLTTTIAPPGPPTPQVGWRSRSTDIKAGALFLQHATLAVFGTNDTFTSNRRLRAWATKTEREAAGRFEWQAVEGAGHFWREEGVMQKLRERVTKWVETLR</sequence>
<keyword evidence="1 3" id="KW-0853">WD repeat</keyword>
<dbReference type="Gene3D" id="2.130.10.10">
    <property type="entry name" value="YVTN repeat-like/Quinoprotein amine dehydrogenase"/>
    <property type="match status" value="1"/>
</dbReference>
<reference evidence="5 6" key="1">
    <citation type="submission" date="2017-03" db="EMBL/GenBank/DDBJ databases">
        <title>Genomes of endolithic fungi from Antarctica.</title>
        <authorList>
            <person name="Coleine C."/>
            <person name="Masonjones S."/>
            <person name="Stajich J.E."/>
        </authorList>
    </citation>
    <scope>NUCLEOTIDE SEQUENCE [LARGE SCALE GENOMIC DNA]</scope>
    <source>
        <strain evidence="5 6">CCFEE 5311</strain>
    </source>
</reference>
<protein>
    <submittedName>
        <fullName evidence="5">Uncharacterized protein</fullName>
    </submittedName>
</protein>
<dbReference type="AlphaFoldDB" id="A0A4V5N6I5"/>
<feature type="compositionally biased region" description="Polar residues" evidence="4">
    <location>
        <begin position="331"/>
        <end position="350"/>
    </location>
</feature>
<dbReference type="InterPro" id="IPR019775">
    <property type="entry name" value="WD40_repeat_CS"/>
</dbReference>
<accession>A0A4V5N6I5</accession>
<gene>
    <name evidence="5" type="ORF">B0A54_12254</name>
</gene>
<dbReference type="PROSITE" id="PS50082">
    <property type="entry name" value="WD_REPEATS_2"/>
    <property type="match status" value="2"/>
</dbReference>
<dbReference type="PANTHER" id="PTHR19919">
    <property type="entry name" value="WD REPEAT CONTAINING PROTEIN"/>
    <property type="match status" value="1"/>
</dbReference>
<feature type="region of interest" description="Disordered" evidence="4">
    <location>
        <begin position="1"/>
        <end position="56"/>
    </location>
</feature>
<dbReference type="InterPro" id="IPR001680">
    <property type="entry name" value="WD40_rpt"/>
</dbReference>
<dbReference type="InterPro" id="IPR015943">
    <property type="entry name" value="WD40/YVTN_repeat-like_dom_sf"/>
</dbReference>
<dbReference type="InterPro" id="IPR029058">
    <property type="entry name" value="AB_hydrolase_fold"/>
</dbReference>
<dbReference type="Proteomes" id="UP000310066">
    <property type="component" value="Unassembled WGS sequence"/>
</dbReference>
<dbReference type="InterPro" id="IPR045159">
    <property type="entry name" value="DCAF7-like"/>
</dbReference>
<feature type="compositionally biased region" description="Low complexity" evidence="4">
    <location>
        <begin position="114"/>
        <end position="129"/>
    </location>
</feature>
<dbReference type="PROSITE" id="PS50294">
    <property type="entry name" value="WD_REPEATS_REGION"/>
    <property type="match status" value="1"/>
</dbReference>
<proteinExistence type="predicted"/>
<dbReference type="Gene3D" id="3.40.50.1820">
    <property type="entry name" value="alpha/beta hydrolase"/>
    <property type="match status" value="2"/>
</dbReference>
<dbReference type="InterPro" id="IPR036322">
    <property type="entry name" value="WD40_repeat_dom_sf"/>
</dbReference>
<dbReference type="OrthoDB" id="10260961at2759"/>
<dbReference type="SUPFAM" id="SSF50978">
    <property type="entry name" value="WD40 repeat-like"/>
    <property type="match status" value="1"/>
</dbReference>
<evidence type="ECO:0000256" key="1">
    <source>
        <dbReference type="ARBA" id="ARBA00022574"/>
    </source>
</evidence>
<evidence type="ECO:0000256" key="2">
    <source>
        <dbReference type="ARBA" id="ARBA00022737"/>
    </source>
</evidence>